<dbReference type="EMBL" id="JADDUC020000002">
    <property type="protein sequence ID" value="KAI1241874.1"/>
    <property type="molecule type" value="Genomic_DNA"/>
</dbReference>
<proteinExistence type="predicted"/>
<evidence type="ECO:0008006" key="5">
    <source>
        <dbReference type="Google" id="ProtNLM"/>
    </source>
</evidence>
<sequence>MEILFYLSASINPVLYNLVSKKYRAAACKLLLPRRAAARAFTRLSVTNNSAKGLIQAARDWWGTRCSDHSLSLSAMSLYELISKHNIPAMRAFWDTSNGTSKQTGLLSKEKRDHDAQQSLLMKVSLDTSGES</sequence>
<keyword evidence="4" id="KW-1185">Reference proteome</keyword>
<dbReference type="Gene3D" id="1.20.1070.10">
    <property type="entry name" value="Rhodopsin 7-helix transmembrane proteins"/>
    <property type="match status" value="1"/>
</dbReference>
<reference evidence="2" key="1">
    <citation type="submission" date="2020-10" db="EMBL/GenBank/DDBJ databases">
        <title>Feather gene expression reveals the developmental basis of iridescence in African starlings.</title>
        <authorList>
            <person name="Rubenstein D.R."/>
        </authorList>
    </citation>
    <scope>NUCLEOTIDE SEQUENCE</scope>
    <source>
        <strain evidence="2">SS15</strain>
        <tissue evidence="2">Liver</tissue>
    </source>
</reference>
<evidence type="ECO:0000256" key="1">
    <source>
        <dbReference type="SAM" id="MobiDB-lite"/>
    </source>
</evidence>
<reference evidence="3 4" key="2">
    <citation type="journal article" date="2021" name="J. Hered.">
        <title>Feather Gene Expression Elucidates the Developmental Basis of Plumage Iridescence in African Starlings.</title>
        <authorList>
            <person name="Rubenstein D.R."/>
            <person name="Corvelo A."/>
            <person name="MacManes M.D."/>
            <person name="Maia R."/>
            <person name="Narzisi G."/>
            <person name="Rousaki A."/>
            <person name="Vandenabeele P."/>
            <person name="Shawkey M.D."/>
            <person name="Solomon J."/>
        </authorList>
    </citation>
    <scope>NUCLEOTIDE SEQUENCE [LARGE SCALE GENOMIC DNA]</scope>
    <source>
        <strain evidence="3">SS15</strain>
    </source>
</reference>
<gene>
    <name evidence="3" type="ORF">IHE44_0005377</name>
    <name evidence="2" type="ORF">IHE44_001090</name>
</gene>
<dbReference type="AlphaFoldDB" id="A0A835NM88"/>
<organism evidence="2">
    <name type="scientific">Lamprotornis superbus</name>
    <dbReference type="NCBI Taxonomy" id="245042"/>
    <lineage>
        <taxon>Eukaryota</taxon>
        <taxon>Metazoa</taxon>
        <taxon>Chordata</taxon>
        <taxon>Craniata</taxon>
        <taxon>Vertebrata</taxon>
        <taxon>Euteleostomi</taxon>
        <taxon>Archelosauria</taxon>
        <taxon>Archosauria</taxon>
        <taxon>Dinosauria</taxon>
        <taxon>Saurischia</taxon>
        <taxon>Theropoda</taxon>
        <taxon>Coelurosauria</taxon>
        <taxon>Aves</taxon>
        <taxon>Neognathae</taxon>
        <taxon>Neoaves</taxon>
        <taxon>Telluraves</taxon>
        <taxon>Australaves</taxon>
        <taxon>Passeriformes</taxon>
        <taxon>Sturnidae</taxon>
        <taxon>Lamprotornis</taxon>
    </lineage>
</organism>
<accession>A0A835NM88</accession>
<evidence type="ECO:0000313" key="4">
    <source>
        <dbReference type="Proteomes" id="UP000618051"/>
    </source>
</evidence>
<evidence type="ECO:0000313" key="2">
    <source>
        <dbReference type="EMBL" id="KAG0118468.1"/>
    </source>
</evidence>
<evidence type="ECO:0000313" key="3">
    <source>
        <dbReference type="EMBL" id="KAI1241874.1"/>
    </source>
</evidence>
<dbReference type="Proteomes" id="UP000618051">
    <property type="component" value="Unassembled WGS sequence"/>
</dbReference>
<name>A0A835NM88_9PASS</name>
<dbReference type="SUPFAM" id="SSF81321">
    <property type="entry name" value="Family A G protein-coupled receptor-like"/>
    <property type="match status" value="1"/>
</dbReference>
<dbReference type="EMBL" id="JADDUC010000112">
    <property type="protein sequence ID" value="KAG0118468.1"/>
    <property type="molecule type" value="Genomic_DNA"/>
</dbReference>
<protein>
    <recommendedName>
        <fullName evidence="5">G-protein coupled receptors family 1 profile domain-containing protein</fullName>
    </recommendedName>
</protein>
<reference evidence="3" key="3">
    <citation type="submission" date="2022-01" db="EMBL/GenBank/DDBJ databases">
        <authorList>
            <person name="Rubenstein D.R."/>
        </authorList>
    </citation>
    <scope>NUCLEOTIDE SEQUENCE</scope>
    <source>
        <strain evidence="3">SS15</strain>
        <tissue evidence="3">Liver</tissue>
    </source>
</reference>
<feature type="compositionally biased region" description="Polar residues" evidence="1">
    <location>
        <begin position="95"/>
        <end position="106"/>
    </location>
</feature>
<feature type="region of interest" description="Disordered" evidence="1">
    <location>
        <begin position="95"/>
        <end position="132"/>
    </location>
</feature>
<dbReference type="OrthoDB" id="10011262at2759"/>
<comment type="caution">
    <text evidence="2">The sequence shown here is derived from an EMBL/GenBank/DDBJ whole genome shotgun (WGS) entry which is preliminary data.</text>
</comment>